<dbReference type="AlphaFoldDB" id="A0AAW2JW29"/>
<comment type="caution">
    <text evidence="2">The sequence shown here is derived from an EMBL/GenBank/DDBJ whole genome shotgun (WGS) entry which is preliminary data.</text>
</comment>
<name>A0AAW2JW29_SESRA</name>
<organism evidence="2">
    <name type="scientific">Sesamum radiatum</name>
    <name type="common">Black benniseed</name>
    <dbReference type="NCBI Taxonomy" id="300843"/>
    <lineage>
        <taxon>Eukaryota</taxon>
        <taxon>Viridiplantae</taxon>
        <taxon>Streptophyta</taxon>
        <taxon>Embryophyta</taxon>
        <taxon>Tracheophyta</taxon>
        <taxon>Spermatophyta</taxon>
        <taxon>Magnoliopsida</taxon>
        <taxon>eudicotyledons</taxon>
        <taxon>Gunneridae</taxon>
        <taxon>Pentapetalae</taxon>
        <taxon>asterids</taxon>
        <taxon>lamiids</taxon>
        <taxon>Lamiales</taxon>
        <taxon>Pedaliaceae</taxon>
        <taxon>Sesamum</taxon>
    </lineage>
</organism>
<reference evidence="2" key="1">
    <citation type="submission" date="2020-06" db="EMBL/GenBank/DDBJ databases">
        <authorList>
            <person name="Li T."/>
            <person name="Hu X."/>
            <person name="Zhang T."/>
            <person name="Song X."/>
            <person name="Zhang H."/>
            <person name="Dai N."/>
            <person name="Sheng W."/>
            <person name="Hou X."/>
            <person name="Wei L."/>
        </authorList>
    </citation>
    <scope>NUCLEOTIDE SEQUENCE</scope>
    <source>
        <strain evidence="2">G02</strain>
        <tissue evidence="2">Leaf</tissue>
    </source>
</reference>
<evidence type="ECO:0000256" key="1">
    <source>
        <dbReference type="SAM" id="MobiDB-lite"/>
    </source>
</evidence>
<dbReference type="EMBL" id="JACGWJ010000031">
    <property type="protein sequence ID" value="KAL0298801.1"/>
    <property type="molecule type" value="Genomic_DNA"/>
</dbReference>
<evidence type="ECO:0000313" key="2">
    <source>
        <dbReference type="EMBL" id="KAL0298801.1"/>
    </source>
</evidence>
<gene>
    <name evidence="2" type="ORF">Sradi_6539900</name>
</gene>
<protein>
    <submittedName>
        <fullName evidence="2">Uncharacterized protein</fullName>
    </submittedName>
</protein>
<sequence>MDVKGYFRDSEGFSVAAVKDFLLAYADGKQVSREMENAAITTGSERSCRDRQRISFSKQQ</sequence>
<proteinExistence type="predicted"/>
<feature type="region of interest" description="Disordered" evidence="1">
    <location>
        <begin position="39"/>
        <end position="60"/>
    </location>
</feature>
<reference evidence="2" key="2">
    <citation type="journal article" date="2024" name="Plant">
        <title>Genomic evolution and insights into agronomic trait innovations of Sesamum species.</title>
        <authorList>
            <person name="Miao H."/>
            <person name="Wang L."/>
            <person name="Qu L."/>
            <person name="Liu H."/>
            <person name="Sun Y."/>
            <person name="Le M."/>
            <person name="Wang Q."/>
            <person name="Wei S."/>
            <person name="Zheng Y."/>
            <person name="Lin W."/>
            <person name="Duan Y."/>
            <person name="Cao H."/>
            <person name="Xiong S."/>
            <person name="Wang X."/>
            <person name="Wei L."/>
            <person name="Li C."/>
            <person name="Ma Q."/>
            <person name="Ju M."/>
            <person name="Zhao R."/>
            <person name="Li G."/>
            <person name="Mu C."/>
            <person name="Tian Q."/>
            <person name="Mei H."/>
            <person name="Zhang T."/>
            <person name="Gao T."/>
            <person name="Zhang H."/>
        </authorList>
    </citation>
    <scope>NUCLEOTIDE SEQUENCE</scope>
    <source>
        <strain evidence="2">G02</strain>
    </source>
</reference>
<accession>A0AAW2JW29</accession>